<organism evidence="1 2">
    <name type="scientific">Planosporangium flavigriseum</name>
    <dbReference type="NCBI Taxonomy" id="373681"/>
    <lineage>
        <taxon>Bacteria</taxon>
        <taxon>Bacillati</taxon>
        <taxon>Actinomycetota</taxon>
        <taxon>Actinomycetes</taxon>
        <taxon>Micromonosporales</taxon>
        <taxon>Micromonosporaceae</taxon>
        <taxon>Planosporangium</taxon>
    </lineage>
</organism>
<comment type="caution">
    <text evidence="1">The sequence shown here is derived from an EMBL/GenBank/DDBJ whole genome shotgun (WGS) entry which is preliminary data.</text>
</comment>
<reference evidence="1" key="1">
    <citation type="submission" date="2021-01" db="EMBL/GenBank/DDBJ databases">
        <title>Whole genome shotgun sequence of Planosporangium flavigriseum NBRC 105377.</title>
        <authorList>
            <person name="Komaki H."/>
            <person name="Tamura T."/>
        </authorList>
    </citation>
    <scope>NUCLEOTIDE SEQUENCE</scope>
    <source>
        <strain evidence="1">NBRC 105377</strain>
    </source>
</reference>
<accession>A0A8J3PMF8</accession>
<protein>
    <submittedName>
        <fullName evidence="1">Uncharacterized protein</fullName>
    </submittedName>
</protein>
<proteinExistence type="predicted"/>
<dbReference type="EMBL" id="BONU01000006">
    <property type="protein sequence ID" value="GIG72881.1"/>
    <property type="molecule type" value="Genomic_DNA"/>
</dbReference>
<dbReference type="AlphaFoldDB" id="A0A8J3PMF8"/>
<keyword evidence="2" id="KW-1185">Reference proteome</keyword>
<gene>
    <name evidence="1" type="ORF">Pfl04_12850</name>
</gene>
<evidence type="ECO:0000313" key="1">
    <source>
        <dbReference type="EMBL" id="GIG72881.1"/>
    </source>
</evidence>
<name>A0A8J3PMF8_9ACTN</name>
<evidence type="ECO:0000313" key="2">
    <source>
        <dbReference type="Proteomes" id="UP000653674"/>
    </source>
</evidence>
<dbReference type="Proteomes" id="UP000653674">
    <property type="component" value="Unassembled WGS sequence"/>
</dbReference>
<sequence>MTLLSSCRRWGFAQCGTDRVKPPDTVFGVPLVAAVCPNPTLPIPGFATGVTEINVLPTAHDDTVTRSWTTRQRLVTHGDGHRIWESSSPYRARCVLGGLPATCFGVGRS</sequence>